<keyword evidence="3 5" id="KW-0238">DNA-binding</keyword>
<sequence>MEKKSKTLGRPRASQGDLPLNQKILMTAIPLFLSRGFESVSMDDIAKECKVTKASVYYHFPSKSDLLTASMIQLMDNVRHITIKRLSEPTPLRDRLFGITVGHLRAIDFDLHSFMRKMEATLSEEQMKVMRKSEQGILDVLESEFRKSAETGEIGPVDSRVIARAYTSLLMMGHARDGNGNKMFPYEEEAAKQIIDILWYGMFPPNEKNKTKKTASSEPENCLILLVL</sequence>
<dbReference type="InterPro" id="IPR009057">
    <property type="entry name" value="Homeodomain-like_sf"/>
</dbReference>
<dbReference type="SUPFAM" id="SSF48498">
    <property type="entry name" value="Tetracyclin repressor-like, C-terminal domain"/>
    <property type="match status" value="1"/>
</dbReference>
<keyword evidence="4" id="KW-0804">Transcription</keyword>
<protein>
    <submittedName>
        <fullName evidence="7">TetR/AcrR family transcriptional regulator</fullName>
    </submittedName>
</protein>
<evidence type="ECO:0000313" key="7">
    <source>
        <dbReference type="EMBL" id="WNR43208.1"/>
    </source>
</evidence>
<dbReference type="PROSITE" id="PS50977">
    <property type="entry name" value="HTH_TETR_2"/>
    <property type="match status" value="1"/>
</dbReference>
<organism evidence="7 8">
    <name type="scientific">Paenibacillus roseopurpureus</name>
    <dbReference type="NCBI Taxonomy" id="2918901"/>
    <lineage>
        <taxon>Bacteria</taxon>
        <taxon>Bacillati</taxon>
        <taxon>Bacillota</taxon>
        <taxon>Bacilli</taxon>
        <taxon>Bacillales</taxon>
        <taxon>Paenibacillaceae</taxon>
        <taxon>Paenibacillus</taxon>
    </lineage>
</organism>
<dbReference type="RefSeq" id="WP_314797283.1">
    <property type="nucleotide sequence ID" value="NZ_CP130319.1"/>
</dbReference>
<evidence type="ECO:0000256" key="1">
    <source>
        <dbReference type="ARBA" id="ARBA00022491"/>
    </source>
</evidence>
<dbReference type="PRINTS" id="PR00455">
    <property type="entry name" value="HTHTETR"/>
</dbReference>
<dbReference type="PANTHER" id="PTHR30055:SF175">
    <property type="entry name" value="HTH-TYPE TRANSCRIPTIONAL REPRESSOR KSTR2"/>
    <property type="match status" value="1"/>
</dbReference>
<keyword evidence="8" id="KW-1185">Reference proteome</keyword>
<dbReference type="PROSITE" id="PS01081">
    <property type="entry name" value="HTH_TETR_1"/>
    <property type="match status" value="1"/>
</dbReference>
<accession>A0AA96LLI6</accession>
<evidence type="ECO:0000256" key="3">
    <source>
        <dbReference type="ARBA" id="ARBA00023125"/>
    </source>
</evidence>
<dbReference type="Gene3D" id="1.10.10.60">
    <property type="entry name" value="Homeodomain-like"/>
    <property type="match status" value="1"/>
</dbReference>
<evidence type="ECO:0000256" key="4">
    <source>
        <dbReference type="ARBA" id="ARBA00023163"/>
    </source>
</evidence>
<dbReference type="SUPFAM" id="SSF46689">
    <property type="entry name" value="Homeodomain-like"/>
    <property type="match status" value="1"/>
</dbReference>
<name>A0AA96LLI6_9BACL</name>
<dbReference type="GO" id="GO:0003700">
    <property type="term" value="F:DNA-binding transcription factor activity"/>
    <property type="evidence" value="ECO:0007669"/>
    <property type="project" value="TreeGrafter"/>
</dbReference>
<feature type="DNA-binding region" description="H-T-H motif" evidence="5">
    <location>
        <begin position="41"/>
        <end position="60"/>
    </location>
</feature>
<gene>
    <name evidence="7" type="ORF">MJB10_19125</name>
</gene>
<dbReference type="PANTHER" id="PTHR30055">
    <property type="entry name" value="HTH-TYPE TRANSCRIPTIONAL REGULATOR RUTR"/>
    <property type="match status" value="1"/>
</dbReference>
<dbReference type="InterPro" id="IPR001647">
    <property type="entry name" value="HTH_TetR"/>
</dbReference>
<evidence type="ECO:0000313" key="8">
    <source>
        <dbReference type="Proteomes" id="UP001304650"/>
    </source>
</evidence>
<evidence type="ECO:0000259" key="6">
    <source>
        <dbReference type="PROSITE" id="PS50977"/>
    </source>
</evidence>
<proteinExistence type="predicted"/>
<dbReference type="Proteomes" id="UP001304650">
    <property type="component" value="Chromosome"/>
</dbReference>
<dbReference type="EMBL" id="CP130319">
    <property type="protein sequence ID" value="WNR43208.1"/>
    <property type="molecule type" value="Genomic_DNA"/>
</dbReference>
<keyword evidence="2" id="KW-0805">Transcription regulation</keyword>
<dbReference type="KEGG" id="proo:MJB10_19125"/>
<dbReference type="Gene3D" id="1.10.357.10">
    <property type="entry name" value="Tetracycline Repressor, domain 2"/>
    <property type="match status" value="1"/>
</dbReference>
<dbReference type="AlphaFoldDB" id="A0AA96LLI6"/>
<dbReference type="InterPro" id="IPR036271">
    <property type="entry name" value="Tet_transcr_reg_TetR-rel_C_sf"/>
</dbReference>
<dbReference type="InterPro" id="IPR050109">
    <property type="entry name" value="HTH-type_TetR-like_transc_reg"/>
</dbReference>
<evidence type="ECO:0000256" key="2">
    <source>
        <dbReference type="ARBA" id="ARBA00023015"/>
    </source>
</evidence>
<dbReference type="Pfam" id="PF00440">
    <property type="entry name" value="TetR_N"/>
    <property type="match status" value="1"/>
</dbReference>
<dbReference type="InterPro" id="IPR023772">
    <property type="entry name" value="DNA-bd_HTH_TetR-type_CS"/>
</dbReference>
<reference evidence="7" key="1">
    <citation type="submission" date="2022-02" db="EMBL/GenBank/DDBJ databases">
        <title>Paenibacillus sp. MBLB1832 Whole Genome Shotgun Sequencing.</title>
        <authorList>
            <person name="Hwang C.Y."/>
            <person name="Cho E.-S."/>
            <person name="Seo M.-J."/>
        </authorList>
    </citation>
    <scope>NUCLEOTIDE SEQUENCE</scope>
    <source>
        <strain evidence="7">MBLB1832</strain>
    </source>
</reference>
<dbReference type="GO" id="GO:0000976">
    <property type="term" value="F:transcription cis-regulatory region binding"/>
    <property type="evidence" value="ECO:0007669"/>
    <property type="project" value="TreeGrafter"/>
</dbReference>
<keyword evidence="1" id="KW-0678">Repressor</keyword>
<feature type="domain" description="HTH tetR-type" evidence="6">
    <location>
        <begin position="18"/>
        <end position="78"/>
    </location>
</feature>
<evidence type="ECO:0000256" key="5">
    <source>
        <dbReference type="PROSITE-ProRule" id="PRU00335"/>
    </source>
</evidence>